<feature type="transmembrane region" description="Helical" evidence="1">
    <location>
        <begin position="45"/>
        <end position="64"/>
    </location>
</feature>
<evidence type="ECO:0000256" key="1">
    <source>
        <dbReference type="SAM" id="Phobius"/>
    </source>
</evidence>
<evidence type="ECO:0000313" key="2">
    <source>
        <dbReference type="EMBL" id="KJA21929.1"/>
    </source>
</evidence>
<reference evidence="3" key="1">
    <citation type="submission" date="2014-04" db="EMBL/GenBank/DDBJ databases">
        <title>Evolutionary Origins and Diversification of the Mycorrhizal Mutualists.</title>
        <authorList>
            <consortium name="DOE Joint Genome Institute"/>
            <consortium name="Mycorrhizal Genomics Consortium"/>
            <person name="Kohler A."/>
            <person name="Kuo A."/>
            <person name="Nagy L.G."/>
            <person name="Floudas D."/>
            <person name="Copeland A."/>
            <person name="Barry K.W."/>
            <person name="Cichocki N."/>
            <person name="Veneault-Fourrey C."/>
            <person name="LaButti K."/>
            <person name="Lindquist E.A."/>
            <person name="Lipzen A."/>
            <person name="Lundell T."/>
            <person name="Morin E."/>
            <person name="Murat C."/>
            <person name="Riley R."/>
            <person name="Ohm R."/>
            <person name="Sun H."/>
            <person name="Tunlid A."/>
            <person name="Henrissat B."/>
            <person name="Grigoriev I.V."/>
            <person name="Hibbett D.S."/>
            <person name="Martin F."/>
        </authorList>
    </citation>
    <scope>NUCLEOTIDE SEQUENCE [LARGE SCALE GENOMIC DNA]</scope>
    <source>
        <strain evidence="3">FD-334 SS-4</strain>
    </source>
</reference>
<evidence type="ECO:0000313" key="3">
    <source>
        <dbReference type="Proteomes" id="UP000054270"/>
    </source>
</evidence>
<dbReference type="OMA" id="FWPRPAK"/>
<keyword evidence="1" id="KW-0472">Membrane</keyword>
<keyword evidence="1" id="KW-1133">Transmembrane helix</keyword>
<gene>
    <name evidence="2" type="ORF">HYPSUDRAFT_41535</name>
</gene>
<feature type="transmembrane region" description="Helical" evidence="1">
    <location>
        <begin position="70"/>
        <end position="91"/>
    </location>
</feature>
<sequence length="431" mass="48459">MDSLDAVVSLTLAVVLIWKTSDYLENQHFWTLCLRFSTIEHRFTVPSIIVIWIVMIYAFLVQLPPSVHNFRLSIGLVLIAGILLTLLRYVLPAHNNRGYLRLRWKAWSGPSRTGIRAELVPYIGDREDWEHLEALVARAQGTITMYPVERFSRFSFGTPQPILSDPTTILMALASTDNNNHNPWIAQGKTQQGIFQPIIPGKPVSLLWGEFNGFQRRCSRGIISAPKYLLSPYPTLADGVDARGLCLAAGILARNKGLNPASIICNLHDKGMIDIFEQQSVFWPRPAKTLRSIFTRECKHYYSGLGNMFVSVATELALLLTDVPAEIAEDWLNAHLEHQDLELNNTAYTFGARPQELELLYRGQYAAMLVSLSLHRIGIRIRPEVLVYDAVCRSLGVGTGTWGACADMESRRQRELDVLGPRVIPLIEAII</sequence>
<keyword evidence="3" id="KW-1185">Reference proteome</keyword>
<dbReference type="AlphaFoldDB" id="A0A0D2NSS4"/>
<dbReference type="OrthoDB" id="2434664at2759"/>
<keyword evidence="1" id="KW-0812">Transmembrane</keyword>
<name>A0A0D2NSS4_HYPSF</name>
<proteinExistence type="predicted"/>
<accession>A0A0D2NSS4</accession>
<protein>
    <submittedName>
        <fullName evidence="2">Uncharacterized protein</fullName>
    </submittedName>
</protein>
<organism evidence="2 3">
    <name type="scientific">Hypholoma sublateritium (strain FD-334 SS-4)</name>
    <dbReference type="NCBI Taxonomy" id="945553"/>
    <lineage>
        <taxon>Eukaryota</taxon>
        <taxon>Fungi</taxon>
        <taxon>Dikarya</taxon>
        <taxon>Basidiomycota</taxon>
        <taxon>Agaricomycotina</taxon>
        <taxon>Agaricomycetes</taxon>
        <taxon>Agaricomycetidae</taxon>
        <taxon>Agaricales</taxon>
        <taxon>Agaricineae</taxon>
        <taxon>Strophariaceae</taxon>
        <taxon>Hypholoma</taxon>
    </lineage>
</organism>
<dbReference type="EMBL" id="KN817554">
    <property type="protein sequence ID" value="KJA21929.1"/>
    <property type="molecule type" value="Genomic_DNA"/>
</dbReference>
<dbReference type="Proteomes" id="UP000054270">
    <property type="component" value="Unassembled WGS sequence"/>
</dbReference>